<evidence type="ECO:0000256" key="4">
    <source>
        <dbReference type="ARBA" id="ARBA00011738"/>
    </source>
</evidence>
<dbReference type="RefSeq" id="WP_133711945.1">
    <property type="nucleotide sequence ID" value="NZ_SOAG01000005.1"/>
</dbReference>
<comment type="caution">
    <text evidence="15">The sequence shown here is derived from an EMBL/GenBank/DDBJ whole genome shotgun (WGS) entry which is preliminary data.</text>
</comment>
<dbReference type="Pfam" id="PF08212">
    <property type="entry name" value="Lipocalin_2"/>
    <property type="match status" value="1"/>
</dbReference>
<comment type="subcellular location">
    <subcellularLocation>
        <location evidence="1">Cell outer membrane</location>
    </subcellularLocation>
    <subcellularLocation>
        <location evidence="2">Membrane</location>
        <topology evidence="2">Lipid-anchor</topology>
    </subcellularLocation>
</comment>
<dbReference type="AlphaFoldDB" id="A0A4R7F1R6"/>
<protein>
    <recommendedName>
        <fullName evidence="12">Outer membrane lipoprotein Blc</fullName>
    </recommendedName>
</protein>
<evidence type="ECO:0000313" key="15">
    <source>
        <dbReference type="EMBL" id="TDS64252.1"/>
    </source>
</evidence>
<dbReference type="EMBL" id="SOAG01000005">
    <property type="protein sequence ID" value="TDS64252.1"/>
    <property type="molecule type" value="Genomic_DNA"/>
</dbReference>
<evidence type="ECO:0000256" key="9">
    <source>
        <dbReference type="ARBA" id="ARBA00023237"/>
    </source>
</evidence>
<dbReference type="Gene3D" id="2.40.128.20">
    <property type="match status" value="1"/>
</dbReference>
<name>A0A4R7F1R6_9FLAO</name>
<evidence type="ECO:0000256" key="13">
    <source>
        <dbReference type="PIRNR" id="PIRNR036893"/>
    </source>
</evidence>
<evidence type="ECO:0000259" key="14">
    <source>
        <dbReference type="Pfam" id="PF08212"/>
    </source>
</evidence>
<keyword evidence="7" id="KW-0472">Membrane</keyword>
<keyword evidence="8" id="KW-0564">Palmitate</keyword>
<evidence type="ECO:0000256" key="2">
    <source>
        <dbReference type="ARBA" id="ARBA00004635"/>
    </source>
</evidence>
<keyword evidence="16" id="KW-1185">Reference proteome</keyword>
<proteinExistence type="inferred from homology"/>
<dbReference type="PRINTS" id="PR01171">
    <property type="entry name" value="BCTLIPOCALIN"/>
</dbReference>
<organism evidence="15 16">
    <name type="scientific">Myroides indicus</name>
    <dbReference type="NCBI Taxonomy" id="1323422"/>
    <lineage>
        <taxon>Bacteria</taxon>
        <taxon>Pseudomonadati</taxon>
        <taxon>Bacteroidota</taxon>
        <taxon>Flavobacteriia</taxon>
        <taxon>Flavobacteriales</taxon>
        <taxon>Flavobacteriaceae</taxon>
        <taxon>Myroides</taxon>
    </lineage>
</organism>
<accession>A0A4R7F1R6</accession>
<evidence type="ECO:0000256" key="10">
    <source>
        <dbReference type="ARBA" id="ARBA00023288"/>
    </source>
</evidence>
<dbReference type="CDD" id="cd19438">
    <property type="entry name" value="lipocalin_Blc-like"/>
    <property type="match status" value="1"/>
</dbReference>
<comment type="function">
    <text evidence="11">Involved in the storage or transport of lipids necessary for membrane maintenance under stressful conditions. Displays a binding preference for lysophospholipids.</text>
</comment>
<sequence>MKIKNKILRVLFFTGVITLMNSCTSIPKNAKAVENFDVNKYLGTWYEIARFDFRFEKNLNNVSAQYSLNEKGNVIVLNSGYNFIEKEWKKADGLAKFRGNKDTAALKVSFFGPFYSGYNVVALDGNYQYALVAGKNLDYLWILSRTKDIPETIKTDYLKIAEEIGYDTSKLIWVTHDRDDNPFLNEK</sequence>
<dbReference type="InterPro" id="IPR002446">
    <property type="entry name" value="Lipocalin_bac"/>
</dbReference>
<gene>
    <name evidence="15" type="ORF">C8P70_105101</name>
</gene>
<dbReference type="InterPro" id="IPR022271">
    <property type="entry name" value="Lipocalin_ApoD"/>
</dbReference>
<dbReference type="GO" id="GO:0009279">
    <property type="term" value="C:cell outer membrane"/>
    <property type="evidence" value="ECO:0007669"/>
    <property type="project" value="UniProtKB-SubCell"/>
</dbReference>
<keyword evidence="6" id="KW-0446">Lipid-binding</keyword>
<dbReference type="GO" id="GO:0008289">
    <property type="term" value="F:lipid binding"/>
    <property type="evidence" value="ECO:0007669"/>
    <property type="project" value="UniProtKB-KW"/>
</dbReference>
<evidence type="ECO:0000256" key="11">
    <source>
        <dbReference type="ARBA" id="ARBA00057024"/>
    </source>
</evidence>
<dbReference type="SUPFAM" id="SSF50814">
    <property type="entry name" value="Lipocalins"/>
    <property type="match status" value="1"/>
</dbReference>
<evidence type="ECO:0000313" key="16">
    <source>
        <dbReference type="Proteomes" id="UP000295215"/>
    </source>
</evidence>
<dbReference type="OrthoDB" id="594739at2"/>
<dbReference type="GO" id="GO:0006950">
    <property type="term" value="P:response to stress"/>
    <property type="evidence" value="ECO:0007669"/>
    <property type="project" value="UniProtKB-ARBA"/>
</dbReference>
<evidence type="ECO:0000256" key="1">
    <source>
        <dbReference type="ARBA" id="ARBA00004442"/>
    </source>
</evidence>
<keyword evidence="5" id="KW-0732">Signal</keyword>
<dbReference type="PANTHER" id="PTHR10612">
    <property type="entry name" value="APOLIPOPROTEIN D"/>
    <property type="match status" value="1"/>
</dbReference>
<evidence type="ECO:0000256" key="6">
    <source>
        <dbReference type="ARBA" id="ARBA00023121"/>
    </source>
</evidence>
<keyword evidence="9" id="KW-0998">Cell outer membrane</keyword>
<evidence type="ECO:0000256" key="7">
    <source>
        <dbReference type="ARBA" id="ARBA00023136"/>
    </source>
</evidence>
<dbReference type="FunFam" id="2.40.128.20:FF:000002">
    <property type="entry name" value="Outer membrane lipoprotein Blc"/>
    <property type="match status" value="1"/>
</dbReference>
<feature type="domain" description="Lipocalin/cytosolic fatty-acid binding" evidence="14">
    <location>
        <begin position="36"/>
        <end position="175"/>
    </location>
</feature>
<evidence type="ECO:0000256" key="12">
    <source>
        <dbReference type="ARBA" id="ARBA00071217"/>
    </source>
</evidence>
<dbReference type="Proteomes" id="UP000295215">
    <property type="component" value="Unassembled WGS sequence"/>
</dbReference>
<dbReference type="PIRSF" id="PIRSF036893">
    <property type="entry name" value="Lipocalin_ApoD"/>
    <property type="match status" value="1"/>
</dbReference>
<dbReference type="PROSITE" id="PS00213">
    <property type="entry name" value="LIPOCALIN"/>
    <property type="match status" value="1"/>
</dbReference>
<comment type="similarity">
    <text evidence="3 13">Belongs to the calycin superfamily. Lipocalin family.</text>
</comment>
<dbReference type="InterPro" id="IPR022272">
    <property type="entry name" value="Lipocalin_CS"/>
</dbReference>
<keyword evidence="10 15" id="KW-0449">Lipoprotein</keyword>
<reference evidence="15 16" key="1">
    <citation type="submission" date="2019-03" db="EMBL/GenBank/DDBJ databases">
        <title>Genomic Encyclopedia of Archaeal and Bacterial Type Strains, Phase II (KMG-II): from individual species to whole genera.</title>
        <authorList>
            <person name="Goeker M."/>
        </authorList>
    </citation>
    <scope>NUCLEOTIDE SEQUENCE [LARGE SCALE GENOMIC DNA]</scope>
    <source>
        <strain evidence="15 16">DSM 28213</strain>
    </source>
</reference>
<evidence type="ECO:0000256" key="3">
    <source>
        <dbReference type="ARBA" id="ARBA00006889"/>
    </source>
</evidence>
<dbReference type="InterPro" id="IPR012674">
    <property type="entry name" value="Calycin"/>
</dbReference>
<comment type="subunit">
    <text evidence="4">Homodimer.</text>
</comment>
<dbReference type="InterPro" id="IPR047202">
    <property type="entry name" value="Lipocalin_Blc-like_dom"/>
</dbReference>
<dbReference type="PANTHER" id="PTHR10612:SF34">
    <property type="entry name" value="APOLIPOPROTEIN D"/>
    <property type="match status" value="1"/>
</dbReference>
<evidence type="ECO:0000256" key="5">
    <source>
        <dbReference type="ARBA" id="ARBA00022729"/>
    </source>
</evidence>
<dbReference type="InterPro" id="IPR000566">
    <property type="entry name" value="Lipocln_cytosolic_FA-bd_dom"/>
</dbReference>
<evidence type="ECO:0000256" key="8">
    <source>
        <dbReference type="ARBA" id="ARBA00023139"/>
    </source>
</evidence>